<proteinExistence type="predicted"/>
<dbReference type="KEGG" id="vg:10399948"/>
<keyword evidence="2" id="KW-1185">Reference proteome</keyword>
<sequence length="233" mass="27324">MRIAAKSIKEKCLIFCLRFRTNKYIFSRKYMHNFLGKREDVVWSCVFGDKPNPDKYVVFDDEKIPRLPSQEKHGSRNWGDVFVRRELWSFGTLQYYSCDGPSLFTECFFRNGIIQKLLHSDKTHKNMVYKYDGYGRVTKVKYFSFMDGALNGFLEFLWSGDEMTHFVNGEIVGTYSSTTLKKNTGTSLPFYIYTGVPFLDGRLVSESFYLHGKKDGVKQKFMLPYLAFLDKFQ</sequence>
<accession>F2WLU3</accession>
<evidence type="ECO:0000313" key="1">
    <source>
        <dbReference type="EMBL" id="AEA07216.1"/>
    </source>
</evidence>
<dbReference type="Proteomes" id="UP000203366">
    <property type="component" value="Segment"/>
</dbReference>
<organism evidence="1 2">
    <name type="scientific">Lausannevirus</name>
    <dbReference type="NCBI Taxonomy" id="999883"/>
    <lineage>
        <taxon>Viruses</taxon>
        <taxon>Varidnaviria</taxon>
        <taxon>Bamfordvirae</taxon>
        <taxon>Nucleocytoviricota</taxon>
        <taxon>Megaviricetes</taxon>
        <taxon>Pimascovirales</taxon>
        <taxon>Pimascovirales incertae sedis</taxon>
        <taxon>Marseilleviridae</taxon>
        <taxon>Losannavirus</taxon>
        <taxon>Losannavirus lausannense</taxon>
    </lineage>
</organism>
<dbReference type="EMBL" id="HQ113105">
    <property type="protein sequence ID" value="AEA07216.1"/>
    <property type="molecule type" value="Genomic_DNA"/>
</dbReference>
<protein>
    <submittedName>
        <fullName evidence="1">Uncharacterized protein</fullName>
    </submittedName>
</protein>
<name>F2WLU3_9VIRU</name>
<evidence type="ECO:0000313" key="2">
    <source>
        <dbReference type="Proteomes" id="UP000203366"/>
    </source>
</evidence>
<reference evidence="1 2" key="1">
    <citation type="journal article" date="2011" name="Environ. Microbiol.">
        <title>Lausannevirus, a giant amoebal virus encoding histone doublets.</title>
        <authorList>
            <person name="Thomas V."/>
            <person name="Bertelli C."/>
            <person name="Collyn F."/>
            <person name="Casson N."/>
            <person name="Telenti A."/>
            <person name="Goesmann A."/>
            <person name="Croxatto A."/>
            <person name="Greub G."/>
        </authorList>
    </citation>
    <scope>NUCLEOTIDE SEQUENCE [LARGE SCALE GENOMIC DNA]</scope>
    <source>
        <strain evidence="1">7715</strain>
    </source>
</reference>
<dbReference type="RefSeq" id="YP_004347328.1">
    <property type="nucleotide sequence ID" value="NC_015326.1"/>
</dbReference>
<gene>
    <name evidence="1" type="ORF">LAU_0366</name>
</gene>
<dbReference type="GeneID" id="10399948"/>